<dbReference type="AlphaFoldDB" id="B8J315"/>
<dbReference type="EMBL" id="CP001358">
    <property type="protein sequence ID" value="ACL48152.1"/>
    <property type="molecule type" value="Genomic_DNA"/>
</dbReference>
<accession>B8J315</accession>
<dbReference type="InterPro" id="IPR007684">
    <property type="entry name" value="Znf_Ogr/Delta"/>
</dbReference>
<dbReference type="HOGENOM" id="CLU_170894_2_1_7"/>
<name>B8J315_DESDA</name>
<dbReference type="STRING" id="525146.Ddes_0237"/>
<feature type="domain" description="Zinc finger Ogr/Delta-type" evidence="1">
    <location>
        <begin position="5"/>
        <end position="49"/>
    </location>
</feature>
<reference evidence="2" key="1">
    <citation type="submission" date="2009-01" db="EMBL/GenBank/DDBJ databases">
        <title>Complete sequence of Desulfovibrio desulfuricans subsp. desulfuricans str. ATCC 27774.</title>
        <authorList>
            <consortium name="US DOE Joint Genome Institute"/>
            <person name="Lucas S."/>
            <person name="Copeland A."/>
            <person name="Lapidus A."/>
            <person name="Glavina del Rio T."/>
            <person name="Tice H."/>
            <person name="Bruce D."/>
            <person name="Goodwin L."/>
            <person name="Pitluck S."/>
            <person name="Sims D."/>
            <person name="Lu M."/>
            <person name="Kiss H."/>
            <person name="Meineke L."/>
            <person name="Brettin T."/>
            <person name="Detter J.C."/>
            <person name="Han C."/>
            <person name="Larimer F."/>
            <person name="Land M."/>
            <person name="Hauser L."/>
            <person name="Kyrpides N."/>
            <person name="Ovchinnikova G."/>
            <person name="Hazen T.C."/>
        </authorList>
    </citation>
    <scope>NUCLEOTIDE SEQUENCE [LARGE SCALE GENOMIC DNA]</scope>
    <source>
        <strain evidence="2">ATCC 27774</strain>
    </source>
</reference>
<proteinExistence type="predicted"/>
<evidence type="ECO:0000259" key="1">
    <source>
        <dbReference type="Pfam" id="PF04606"/>
    </source>
</evidence>
<dbReference type="KEGG" id="dds:Ddes_0237"/>
<dbReference type="eggNOG" id="ENOG5033AEK">
    <property type="taxonomic scope" value="Bacteria"/>
</dbReference>
<organism evidence="2">
    <name type="scientific">Desulfovibrio desulfuricans (strain ATCC 27774 / DSM 6949 / MB)</name>
    <dbReference type="NCBI Taxonomy" id="525146"/>
    <lineage>
        <taxon>Bacteria</taxon>
        <taxon>Pseudomonadati</taxon>
        <taxon>Thermodesulfobacteriota</taxon>
        <taxon>Desulfovibrionia</taxon>
        <taxon>Desulfovibrionales</taxon>
        <taxon>Desulfovibrionaceae</taxon>
        <taxon>Desulfovibrio</taxon>
    </lineage>
</organism>
<sequence length="80" mass="8757">MRIYCSRCGQKAIIRTSKQLGGTRKLYCLCGDPQCGHSFVMDLSFSHTISPSALDLPEKVRNGLQQQSPGQILSLFAVLG</sequence>
<evidence type="ECO:0000313" key="2">
    <source>
        <dbReference type="EMBL" id="ACL48152.1"/>
    </source>
</evidence>
<gene>
    <name evidence="2" type="ordered locus">Ddes_0237</name>
</gene>
<protein>
    <submittedName>
        <fullName evidence="2">Transcriptional activator Ogr/delta</fullName>
    </submittedName>
</protein>
<dbReference type="Pfam" id="PF04606">
    <property type="entry name" value="Ogr_Delta"/>
    <property type="match status" value="1"/>
</dbReference>